<dbReference type="GO" id="GO:0047617">
    <property type="term" value="F:fatty acyl-CoA hydrolase activity"/>
    <property type="evidence" value="ECO:0007669"/>
    <property type="project" value="InterPro"/>
</dbReference>
<dbReference type="AlphaFoldDB" id="A0A062U1V0"/>
<dbReference type="Gene3D" id="3.10.129.10">
    <property type="entry name" value="Hotdog Thioesterase"/>
    <property type="match status" value="1"/>
</dbReference>
<dbReference type="InterPro" id="IPR006683">
    <property type="entry name" value="Thioestr_dom"/>
</dbReference>
<dbReference type="InterPro" id="IPR039298">
    <property type="entry name" value="ACOT13"/>
</dbReference>
<feature type="domain" description="Thioesterase" evidence="3">
    <location>
        <begin position="54"/>
        <end position="130"/>
    </location>
</feature>
<dbReference type="Pfam" id="PF03061">
    <property type="entry name" value="4HBT"/>
    <property type="match status" value="1"/>
</dbReference>
<accession>A0A062U1V0</accession>
<dbReference type="PANTHER" id="PTHR21660:SF1">
    <property type="entry name" value="ACYL-COENZYME A THIOESTERASE 13"/>
    <property type="match status" value="1"/>
</dbReference>
<evidence type="ECO:0000256" key="2">
    <source>
        <dbReference type="ARBA" id="ARBA00022801"/>
    </source>
</evidence>
<dbReference type="PANTHER" id="PTHR21660">
    <property type="entry name" value="THIOESTERASE SUPERFAMILY MEMBER-RELATED"/>
    <property type="match status" value="1"/>
</dbReference>
<keyword evidence="2" id="KW-0378">Hydrolase</keyword>
<dbReference type="EMBL" id="AWFB01000023">
    <property type="protein sequence ID" value="RAN33244.1"/>
    <property type="molecule type" value="Genomic_DNA"/>
</dbReference>
<evidence type="ECO:0000313" key="4">
    <source>
        <dbReference type="EMBL" id="RAN33244.1"/>
    </source>
</evidence>
<evidence type="ECO:0000313" key="5">
    <source>
        <dbReference type="Proteomes" id="UP000249123"/>
    </source>
</evidence>
<dbReference type="InterPro" id="IPR003736">
    <property type="entry name" value="PAAI_dom"/>
</dbReference>
<dbReference type="eggNOG" id="COG2050">
    <property type="taxonomic scope" value="Bacteria"/>
</dbReference>
<dbReference type="Proteomes" id="UP000249123">
    <property type="component" value="Unassembled WGS sequence"/>
</dbReference>
<dbReference type="STRING" id="1280941.HY2_03355"/>
<organism evidence="4 5">
    <name type="scientific">Hyphomonas pacifica</name>
    <dbReference type="NCBI Taxonomy" id="1280941"/>
    <lineage>
        <taxon>Bacteria</taxon>
        <taxon>Pseudomonadati</taxon>
        <taxon>Pseudomonadota</taxon>
        <taxon>Alphaproteobacteria</taxon>
        <taxon>Hyphomonadales</taxon>
        <taxon>Hyphomonadaceae</taxon>
        <taxon>Hyphomonas</taxon>
    </lineage>
</organism>
<evidence type="ECO:0000256" key="1">
    <source>
        <dbReference type="ARBA" id="ARBA00008324"/>
    </source>
</evidence>
<dbReference type="CDD" id="cd03443">
    <property type="entry name" value="PaaI_thioesterase"/>
    <property type="match status" value="1"/>
</dbReference>
<sequence length="144" mass="15687">MSFDKRAFWLDMLTKRELPKAAAFVGFELIEFNEDEAWIEAAFFLPPEATNPGGDAQGGFISAMLDEVMSIAGSIAQDGPAMAPTLQMTTSYIRPVPVGVRLIGRGECVRRGRSGIFTRGELTSEDGKLLAQATASCIPRPMDW</sequence>
<comment type="caution">
    <text evidence="4">The sequence shown here is derived from an EMBL/GenBank/DDBJ whole genome shotgun (WGS) entry which is preliminary data.</text>
</comment>
<dbReference type="OrthoDB" id="9813282at2"/>
<gene>
    <name evidence="4" type="ORF">HY3_02520</name>
</gene>
<reference evidence="4 5" key="1">
    <citation type="submission" date="2013-04" db="EMBL/GenBank/DDBJ databases">
        <title>Hyphomonas sp. T24B3 Genome Sequencing.</title>
        <authorList>
            <person name="Lai Q."/>
            <person name="Shao Z."/>
        </authorList>
    </citation>
    <scope>NUCLEOTIDE SEQUENCE [LARGE SCALE GENOMIC DNA]</scope>
    <source>
        <strain evidence="4 5">T24B3</strain>
    </source>
</reference>
<dbReference type="InterPro" id="IPR029069">
    <property type="entry name" value="HotDog_dom_sf"/>
</dbReference>
<evidence type="ECO:0000259" key="3">
    <source>
        <dbReference type="Pfam" id="PF03061"/>
    </source>
</evidence>
<proteinExistence type="inferred from homology"/>
<comment type="similarity">
    <text evidence="1">Belongs to the thioesterase PaaI family.</text>
</comment>
<protein>
    <recommendedName>
        <fullName evidence="3">Thioesterase domain-containing protein</fullName>
    </recommendedName>
</protein>
<keyword evidence="5" id="KW-1185">Reference proteome</keyword>
<dbReference type="NCBIfam" id="TIGR00369">
    <property type="entry name" value="unchar_dom_1"/>
    <property type="match status" value="1"/>
</dbReference>
<dbReference type="RefSeq" id="WP_051594941.1">
    <property type="nucleotide sequence ID" value="NZ_AWFA01000034.1"/>
</dbReference>
<name>A0A062U1V0_9PROT</name>
<dbReference type="SUPFAM" id="SSF54637">
    <property type="entry name" value="Thioesterase/thiol ester dehydrase-isomerase"/>
    <property type="match status" value="1"/>
</dbReference>